<evidence type="ECO:0000313" key="1">
    <source>
        <dbReference type="EMBL" id="CAG9332830.1"/>
    </source>
</evidence>
<sequence length="135" mass="15608">MPPSSIYYSYNKTKFEAILILSFQHMLSFHYLRFGLRCDLAYHNARLLISISINLRKAPDKPKGYSSPYHWIASCQSGIINMMAKNCFEPGCMNEVGHAHANLPNRAHNLDSIFMQPYEGTKEAFLEFIDCYFML</sequence>
<keyword evidence="2" id="KW-1185">Reference proteome</keyword>
<reference evidence="1" key="1">
    <citation type="submission" date="2021-09" db="EMBL/GenBank/DDBJ databases">
        <authorList>
            <consortium name="AG Swart"/>
            <person name="Singh M."/>
            <person name="Singh A."/>
            <person name="Seah K."/>
            <person name="Emmerich C."/>
        </authorList>
    </citation>
    <scope>NUCLEOTIDE SEQUENCE</scope>
    <source>
        <strain evidence="1">ATCC30299</strain>
    </source>
</reference>
<dbReference type="AlphaFoldDB" id="A0AAU9K6W4"/>
<proteinExistence type="predicted"/>
<evidence type="ECO:0000313" key="2">
    <source>
        <dbReference type="Proteomes" id="UP001162131"/>
    </source>
</evidence>
<protein>
    <submittedName>
        <fullName evidence="1">Uncharacterized protein</fullName>
    </submittedName>
</protein>
<organism evidence="1 2">
    <name type="scientific">Blepharisma stoltei</name>
    <dbReference type="NCBI Taxonomy" id="1481888"/>
    <lineage>
        <taxon>Eukaryota</taxon>
        <taxon>Sar</taxon>
        <taxon>Alveolata</taxon>
        <taxon>Ciliophora</taxon>
        <taxon>Postciliodesmatophora</taxon>
        <taxon>Heterotrichea</taxon>
        <taxon>Heterotrichida</taxon>
        <taxon>Blepharismidae</taxon>
        <taxon>Blepharisma</taxon>
    </lineage>
</organism>
<name>A0AAU9K6W4_9CILI</name>
<accession>A0AAU9K6W4</accession>
<comment type="caution">
    <text evidence="1">The sequence shown here is derived from an EMBL/GenBank/DDBJ whole genome shotgun (WGS) entry which is preliminary data.</text>
</comment>
<gene>
    <name evidence="1" type="ORF">BSTOLATCC_MIC57119</name>
</gene>
<dbReference type="Proteomes" id="UP001162131">
    <property type="component" value="Unassembled WGS sequence"/>
</dbReference>
<dbReference type="EMBL" id="CAJZBQ010000055">
    <property type="protein sequence ID" value="CAG9332830.1"/>
    <property type="molecule type" value="Genomic_DNA"/>
</dbReference>